<proteinExistence type="predicted"/>
<keyword evidence="2" id="KW-0472">Membrane</keyword>
<feature type="transmembrane region" description="Helical" evidence="2">
    <location>
        <begin position="280"/>
        <end position="303"/>
    </location>
</feature>
<evidence type="ECO:0000256" key="1">
    <source>
        <dbReference type="SAM" id="MobiDB-lite"/>
    </source>
</evidence>
<dbReference type="RefSeq" id="WP_331792173.1">
    <property type="nucleotide sequence ID" value="NZ_BAAAUO010000012.1"/>
</dbReference>
<keyword evidence="2" id="KW-1133">Transmembrane helix</keyword>
<feature type="transmembrane region" description="Helical" evidence="2">
    <location>
        <begin position="208"/>
        <end position="234"/>
    </location>
</feature>
<sequence>MATNAERLRSAYSRATWPALIVGTVVGAALGLMVVQIVGSAAPWGVALTFGVAGAAAAAIAAGLSLAVLAGMNTYVSPSPHARVAAATLTASVVTAMVSLALLWMLFLRGVLWIAALAGVVAAIVALGLALVAEWRAPTLPQPARRDHIPSGIALWPLGAAMLLPIGGASSIFLLRAQLHVQCGIYVESGVSQVEANGSWVCADGISYLIPGIILICGPLVFAVVGAVIAHLVVRDVLARLVLALLAVASVAWVLGWTWYASRDYVSSTPPGIDSLHYWYIAVGPAAAVAAAGLLFGLVALLARLSGTGWMLGLAIGGMLIASLASLGVSAGTFVAAGLLGAAYGRGLRREHPCEPRRNVAGASDDAASPLRSA</sequence>
<feature type="transmembrane region" description="Helical" evidence="2">
    <location>
        <begin position="17"/>
        <end position="38"/>
    </location>
</feature>
<feature type="transmembrane region" description="Helical" evidence="2">
    <location>
        <begin position="44"/>
        <end position="72"/>
    </location>
</feature>
<dbReference type="Proteomes" id="UP001351900">
    <property type="component" value="Unassembled WGS sequence"/>
</dbReference>
<evidence type="ECO:0000256" key="2">
    <source>
        <dbReference type="SAM" id="Phobius"/>
    </source>
</evidence>
<accession>A0ABU7V8P0</accession>
<keyword evidence="4" id="KW-1185">Reference proteome</keyword>
<feature type="transmembrane region" description="Helical" evidence="2">
    <location>
        <begin position="241"/>
        <end position="260"/>
    </location>
</feature>
<protein>
    <submittedName>
        <fullName evidence="3">Uncharacterized protein</fullName>
    </submittedName>
</protein>
<dbReference type="EMBL" id="JAZHOV010000007">
    <property type="protein sequence ID" value="MEF2256056.1"/>
    <property type="molecule type" value="Genomic_DNA"/>
</dbReference>
<keyword evidence="2" id="KW-0812">Transmembrane</keyword>
<evidence type="ECO:0000313" key="4">
    <source>
        <dbReference type="Proteomes" id="UP001351900"/>
    </source>
</evidence>
<feature type="region of interest" description="Disordered" evidence="1">
    <location>
        <begin position="355"/>
        <end position="374"/>
    </location>
</feature>
<comment type="caution">
    <text evidence="3">The sequence shown here is derived from an EMBL/GenBank/DDBJ whole genome shotgun (WGS) entry which is preliminary data.</text>
</comment>
<evidence type="ECO:0000313" key="3">
    <source>
        <dbReference type="EMBL" id="MEF2256056.1"/>
    </source>
</evidence>
<feature type="transmembrane region" description="Helical" evidence="2">
    <location>
        <begin position="84"/>
        <end position="106"/>
    </location>
</feature>
<gene>
    <name evidence="3" type="ORF">V2V91_13075</name>
</gene>
<organism evidence="3 4">
    <name type="scientific">Microbacterium schleiferi</name>
    <dbReference type="NCBI Taxonomy" id="69362"/>
    <lineage>
        <taxon>Bacteria</taxon>
        <taxon>Bacillati</taxon>
        <taxon>Actinomycetota</taxon>
        <taxon>Actinomycetes</taxon>
        <taxon>Micrococcales</taxon>
        <taxon>Microbacteriaceae</taxon>
        <taxon>Microbacterium</taxon>
    </lineage>
</organism>
<reference evidence="3 4" key="1">
    <citation type="submission" date="2024-01" db="EMBL/GenBank/DDBJ databases">
        <title>the genome sequence of strain Microbacterium schleiferi NBRC 15075.</title>
        <authorList>
            <person name="Ding Y."/>
            <person name="Zhang G."/>
        </authorList>
    </citation>
    <scope>NUCLEOTIDE SEQUENCE [LARGE SCALE GENOMIC DNA]</scope>
    <source>
        <strain evidence="3 4">NBRC 15075</strain>
    </source>
</reference>
<name>A0ABU7V8P0_9MICO</name>
<feature type="transmembrane region" description="Helical" evidence="2">
    <location>
        <begin position="310"/>
        <end position="343"/>
    </location>
</feature>
<feature type="transmembrane region" description="Helical" evidence="2">
    <location>
        <begin position="153"/>
        <end position="175"/>
    </location>
</feature>
<feature type="transmembrane region" description="Helical" evidence="2">
    <location>
        <begin position="112"/>
        <end position="132"/>
    </location>
</feature>